<dbReference type="AlphaFoldDB" id="A0A1G8CD84"/>
<reference evidence="2" key="1">
    <citation type="submission" date="2016-10" db="EMBL/GenBank/DDBJ databases">
        <authorList>
            <person name="Varghese N."/>
            <person name="Submissions S."/>
        </authorList>
    </citation>
    <scope>NUCLEOTIDE SEQUENCE [LARGE SCALE GENOMIC DNA]</scope>
    <source>
        <strain evidence="2">DSM 8344</strain>
    </source>
</reference>
<accession>A0A1G8CD84</accession>
<organism evidence="1 2">
    <name type="scientific">Desulfosporosinus hippei DSM 8344</name>
    <dbReference type="NCBI Taxonomy" id="1121419"/>
    <lineage>
        <taxon>Bacteria</taxon>
        <taxon>Bacillati</taxon>
        <taxon>Bacillota</taxon>
        <taxon>Clostridia</taxon>
        <taxon>Eubacteriales</taxon>
        <taxon>Desulfitobacteriaceae</taxon>
        <taxon>Desulfosporosinus</taxon>
    </lineage>
</organism>
<gene>
    <name evidence="1" type="ORF">SAMN05443529_11369</name>
</gene>
<dbReference type="Proteomes" id="UP000198656">
    <property type="component" value="Unassembled WGS sequence"/>
</dbReference>
<protein>
    <submittedName>
        <fullName evidence="1">Uncharacterized protein</fullName>
    </submittedName>
</protein>
<sequence>MKEDILCVNLLIDGKTTVVPITIVYEQSNKEEIKNIHLEIKLGNHLYMSIPSDATEFAVTNLQKVLPSNISIACCQSCRHGNFCPYGNEDNEIFCLKGMTYNNKMDVCDIFSYTQNIVFGERKRQLLDFCIEYEPISDSNFTYNDWGLY</sequence>
<proteinExistence type="predicted"/>
<evidence type="ECO:0000313" key="2">
    <source>
        <dbReference type="Proteomes" id="UP000198656"/>
    </source>
</evidence>
<dbReference type="OrthoDB" id="2087097at2"/>
<dbReference type="RefSeq" id="WP_092333695.1">
    <property type="nucleotide sequence ID" value="NZ_FNCP01000013.1"/>
</dbReference>
<keyword evidence="2" id="KW-1185">Reference proteome</keyword>
<name>A0A1G8CD84_9FIRM</name>
<dbReference type="EMBL" id="FNCP01000013">
    <property type="protein sequence ID" value="SDH43471.1"/>
    <property type="molecule type" value="Genomic_DNA"/>
</dbReference>
<evidence type="ECO:0000313" key="1">
    <source>
        <dbReference type="EMBL" id="SDH43471.1"/>
    </source>
</evidence>